<keyword evidence="5 11" id="KW-0732">Signal</keyword>
<evidence type="ECO:0000256" key="10">
    <source>
        <dbReference type="RuleBase" id="RU000436"/>
    </source>
</evidence>
<dbReference type="OrthoDB" id="8922121at2759"/>
<dbReference type="InterPro" id="IPR009079">
    <property type="entry name" value="4_helix_cytokine-like_core"/>
</dbReference>
<dbReference type="GO" id="GO:0005615">
    <property type="term" value="C:extracellular space"/>
    <property type="evidence" value="ECO:0007669"/>
    <property type="project" value="UniProtKB-KW"/>
</dbReference>
<organism evidence="12 13">
    <name type="scientific">Orycteropus afer afer</name>
    <dbReference type="NCBI Taxonomy" id="1230840"/>
    <lineage>
        <taxon>Eukaryota</taxon>
        <taxon>Metazoa</taxon>
        <taxon>Chordata</taxon>
        <taxon>Craniata</taxon>
        <taxon>Vertebrata</taxon>
        <taxon>Euteleostomi</taxon>
        <taxon>Mammalia</taxon>
        <taxon>Eutheria</taxon>
        <taxon>Afrotheria</taxon>
        <taxon>Tubulidentata</taxon>
        <taxon>Orycteropodidae</taxon>
        <taxon>Orycteropus</taxon>
    </lineage>
</organism>
<dbReference type="PANTHER" id="PTHR11691">
    <property type="entry name" value="TYPE I INTERFERON"/>
    <property type="match status" value="1"/>
</dbReference>
<comment type="subcellular location">
    <subcellularLocation>
        <location evidence="1">Secreted</location>
    </subcellularLocation>
</comment>
<evidence type="ECO:0000256" key="3">
    <source>
        <dbReference type="ARBA" id="ARBA00022514"/>
    </source>
</evidence>
<dbReference type="PROSITE" id="PS00252">
    <property type="entry name" value="INTERFERON_A_B_D"/>
    <property type="match status" value="1"/>
</dbReference>
<dbReference type="CTD" id="338376"/>
<dbReference type="RefSeq" id="XP_007946603.1">
    <property type="nucleotide sequence ID" value="XM_007948412.1"/>
</dbReference>
<dbReference type="FunFam" id="1.20.1250.10:FF:000033">
    <property type="entry name" value="Interferon epsilon"/>
    <property type="match status" value="1"/>
</dbReference>
<dbReference type="SMART" id="SM00076">
    <property type="entry name" value="IFabd"/>
    <property type="match status" value="1"/>
</dbReference>
<keyword evidence="3 10" id="KW-0202">Cytokine</keyword>
<dbReference type="Pfam" id="PF00143">
    <property type="entry name" value="Interferon"/>
    <property type="match status" value="1"/>
</dbReference>
<evidence type="ECO:0000256" key="8">
    <source>
        <dbReference type="ARBA" id="ARBA00067447"/>
    </source>
</evidence>
<feature type="signal peptide" evidence="11">
    <location>
        <begin position="1"/>
        <end position="21"/>
    </location>
</feature>
<proteinExistence type="inferred from homology"/>
<evidence type="ECO:0000256" key="11">
    <source>
        <dbReference type="SAM" id="SignalP"/>
    </source>
</evidence>
<reference evidence="13" key="1">
    <citation type="submission" date="2025-08" db="UniProtKB">
        <authorList>
            <consortium name="RefSeq"/>
        </authorList>
    </citation>
    <scope>IDENTIFICATION</scope>
</reference>
<accession>A0A8B7AF30</accession>
<dbReference type="InterPro" id="IPR000471">
    <property type="entry name" value="Interferon_alpha/beta/delta"/>
</dbReference>
<gene>
    <name evidence="13" type="primary">IFNE</name>
</gene>
<evidence type="ECO:0000256" key="7">
    <source>
        <dbReference type="ARBA" id="ARBA00023157"/>
    </source>
</evidence>
<evidence type="ECO:0000256" key="6">
    <source>
        <dbReference type="ARBA" id="ARBA00023118"/>
    </source>
</evidence>
<dbReference type="GO" id="GO:0051607">
    <property type="term" value="P:defense response to virus"/>
    <property type="evidence" value="ECO:0007669"/>
    <property type="project" value="UniProtKB-KW"/>
</dbReference>
<dbReference type="GO" id="GO:0005125">
    <property type="term" value="F:cytokine activity"/>
    <property type="evidence" value="ECO:0007669"/>
    <property type="project" value="UniProtKB-KW"/>
</dbReference>
<keyword evidence="7" id="KW-1015">Disulfide bond</keyword>
<keyword evidence="6 10" id="KW-0051">Antiviral defense</keyword>
<dbReference type="PANTHER" id="PTHR11691:SF8">
    <property type="entry name" value="INTERFERON EPSILON"/>
    <property type="match status" value="1"/>
</dbReference>
<evidence type="ECO:0000313" key="12">
    <source>
        <dbReference type="Proteomes" id="UP000694850"/>
    </source>
</evidence>
<evidence type="ECO:0000256" key="2">
    <source>
        <dbReference type="ARBA" id="ARBA00011033"/>
    </source>
</evidence>
<evidence type="ECO:0000313" key="13">
    <source>
        <dbReference type="RefSeq" id="XP_007946603.1"/>
    </source>
</evidence>
<name>A0A8B7AF30_ORYAF</name>
<evidence type="ECO:0000256" key="4">
    <source>
        <dbReference type="ARBA" id="ARBA00022525"/>
    </source>
</evidence>
<evidence type="ECO:0000256" key="5">
    <source>
        <dbReference type="ARBA" id="ARBA00022729"/>
    </source>
</evidence>
<keyword evidence="12" id="KW-1185">Reference proteome</keyword>
<dbReference type="AlphaFoldDB" id="A0A8B7AF30"/>
<dbReference type="Proteomes" id="UP000694850">
    <property type="component" value="Unplaced"/>
</dbReference>
<dbReference type="PRINTS" id="PR00266">
    <property type="entry name" value="INTERFERONAB"/>
</dbReference>
<dbReference type="GO" id="GO:0005126">
    <property type="term" value="F:cytokine receptor binding"/>
    <property type="evidence" value="ECO:0007669"/>
    <property type="project" value="InterPro"/>
</dbReference>
<keyword evidence="4" id="KW-0964">Secreted</keyword>
<evidence type="ECO:0000256" key="1">
    <source>
        <dbReference type="ARBA" id="ARBA00004613"/>
    </source>
</evidence>
<dbReference type="Gene3D" id="1.20.1250.10">
    <property type="match status" value="1"/>
</dbReference>
<comment type="similarity">
    <text evidence="2 10">Belongs to the alpha/beta interferon family.</text>
</comment>
<feature type="chain" id="PRO_5034886231" description="Interferon epsilon" evidence="11">
    <location>
        <begin position="22"/>
        <end position="208"/>
    </location>
</feature>
<dbReference type="SUPFAM" id="SSF47266">
    <property type="entry name" value="4-helical cytokines"/>
    <property type="match status" value="1"/>
</dbReference>
<protein>
    <recommendedName>
        <fullName evidence="8">Interferon epsilon</fullName>
    </recommendedName>
    <alternativeName>
        <fullName evidence="9">Interferon epsilon-1</fullName>
    </alternativeName>
</protein>
<sequence length="208" mass="24910">MINKHLFEIMLLFLASSMIFSLELKSVHFQQRRVNKESLKLLNALQSSFIEQCLPHRENFMLPQKSMNPHQYHKGHTLAIIHEMLQQIFNLFWTNLSLDNWEESHMEKFFIELHQQLEYLQALIGLEAEQKSGALDTENLRLQVKMYFQRIRNYLENQKYNSCAWTIVRVEIIRCLFFVFRLSKAEQMMNGPLNQMKHDLIVCFKSRG</sequence>
<dbReference type="GeneID" id="103203421"/>
<evidence type="ECO:0000256" key="9">
    <source>
        <dbReference type="ARBA" id="ARBA00075626"/>
    </source>
</evidence>